<feature type="domain" description="RRM" evidence="3">
    <location>
        <begin position="3"/>
        <end position="75"/>
    </location>
</feature>
<feature type="region of interest" description="Disordered" evidence="2">
    <location>
        <begin position="73"/>
        <end position="97"/>
    </location>
</feature>
<dbReference type="EMBL" id="MNYI01000147">
    <property type="protein sequence ID" value="OIP39498.1"/>
    <property type="molecule type" value="Genomic_DNA"/>
</dbReference>
<proteinExistence type="predicted"/>
<organism evidence="4 5">
    <name type="scientific">Candidatus Desantisbacteria bacterium CG2_30_40_21</name>
    <dbReference type="NCBI Taxonomy" id="1817895"/>
    <lineage>
        <taxon>Bacteria</taxon>
        <taxon>Candidatus Desantisiibacteriota</taxon>
    </lineage>
</organism>
<dbReference type="PANTHER" id="PTHR48025:SF1">
    <property type="entry name" value="RRM DOMAIN-CONTAINING PROTEIN"/>
    <property type="match status" value="1"/>
</dbReference>
<dbReference type="PANTHER" id="PTHR48025">
    <property type="entry name" value="OS02G0815200 PROTEIN"/>
    <property type="match status" value="1"/>
</dbReference>
<dbReference type="InterPro" id="IPR000504">
    <property type="entry name" value="RRM_dom"/>
</dbReference>
<comment type="caution">
    <text evidence="4">The sequence shown here is derived from an EMBL/GenBank/DDBJ whole genome shotgun (WGS) entry which is preliminary data.</text>
</comment>
<dbReference type="SMART" id="SM00360">
    <property type="entry name" value="RRM"/>
    <property type="match status" value="1"/>
</dbReference>
<dbReference type="Pfam" id="PF00076">
    <property type="entry name" value="RRM_1"/>
    <property type="match status" value="1"/>
</dbReference>
<evidence type="ECO:0000256" key="2">
    <source>
        <dbReference type="SAM" id="MobiDB-lite"/>
    </source>
</evidence>
<evidence type="ECO:0000313" key="4">
    <source>
        <dbReference type="EMBL" id="OIP39498.1"/>
    </source>
</evidence>
<dbReference type="STRING" id="1817895.AUJ95_05505"/>
<dbReference type="InterPro" id="IPR050502">
    <property type="entry name" value="Euk_RNA-bind_prot"/>
</dbReference>
<dbReference type="Proteomes" id="UP000183085">
    <property type="component" value="Unassembled WGS sequence"/>
</dbReference>
<feature type="compositionally biased region" description="Basic and acidic residues" evidence="2">
    <location>
        <begin position="73"/>
        <end position="83"/>
    </location>
</feature>
<sequence>MGSRLYVGNLTYSVTNEQLKELFSTYGEVSQVNIIEGKGFGFVEMSTTDEANKAKEALNGTDFLGRTLRVDEAKPPKSRDERGCCGYGRSGGGGRRF</sequence>
<feature type="compositionally biased region" description="Gly residues" evidence="2">
    <location>
        <begin position="85"/>
        <end position="97"/>
    </location>
</feature>
<evidence type="ECO:0000313" key="5">
    <source>
        <dbReference type="Proteomes" id="UP000183085"/>
    </source>
</evidence>
<dbReference type="Gene3D" id="3.30.70.330">
    <property type="match status" value="1"/>
</dbReference>
<evidence type="ECO:0000256" key="1">
    <source>
        <dbReference type="ARBA" id="ARBA00022884"/>
    </source>
</evidence>
<reference evidence="4 5" key="1">
    <citation type="journal article" date="2016" name="Environ. Microbiol.">
        <title>Genomic resolution of a cold subsurface aquifer community provides metabolic insights for novel microbes adapted to high CO concentrations.</title>
        <authorList>
            <person name="Probst A.J."/>
            <person name="Castelle C.J."/>
            <person name="Singh A."/>
            <person name="Brown C.T."/>
            <person name="Anantharaman K."/>
            <person name="Sharon I."/>
            <person name="Hug L.A."/>
            <person name="Burstein D."/>
            <person name="Emerson J.B."/>
            <person name="Thomas B.C."/>
            <person name="Banfield J.F."/>
        </authorList>
    </citation>
    <scope>NUCLEOTIDE SEQUENCE [LARGE SCALE GENOMIC DNA]</scope>
    <source>
        <strain evidence="4">CG2_30_40_21</strain>
    </source>
</reference>
<dbReference type="SUPFAM" id="SSF54928">
    <property type="entry name" value="RNA-binding domain, RBD"/>
    <property type="match status" value="1"/>
</dbReference>
<dbReference type="GO" id="GO:0003729">
    <property type="term" value="F:mRNA binding"/>
    <property type="evidence" value="ECO:0007669"/>
    <property type="project" value="TreeGrafter"/>
</dbReference>
<dbReference type="InterPro" id="IPR035979">
    <property type="entry name" value="RBD_domain_sf"/>
</dbReference>
<gene>
    <name evidence="4" type="ORF">AUJ95_05505</name>
</gene>
<dbReference type="PROSITE" id="PS50102">
    <property type="entry name" value="RRM"/>
    <property type="match status" value="1"/>
</dbReference>
<dbReference type="InterPro" id="IPR012677">
    <property type="entry name" value="Nucleotide-bd_a/b_plait_sf"/>
</dbReference>
<accession>A0A1J5E4J8</accession>
<dbReference type="AlphaFoldDB" id="A0A1J5E4J8"/>
<protein>
    <submittedName>
        <fullName evidence="4">RNA-binding protein</fullName>
    </submittedName>
</protein>
<evidence type="ECO:0000259" key="3">
    <source>
        <dbReference type="PROSITE" id="PS50102"/>
    </source>
</evidence>
<keyword evidence="1" id="KW-0694">RNA-binding</keyword>
<name>A0A1J5E4J8_9BACT</name>